<keyword evidence="2" id="KW-1185">Reference proteome</keyword>
<evidence type="ECO:0000313" key="2">
    <source>
        <dbReference type="Proteomes" id="UP000356253"/>
    </source>
</evidence>
<dbReference type="Proteomes" id="UP000356253">
    <property type="component" value="Unassembled WGS sequence"/>
</dbReference>
<evidence type="ECO:0000313" key="1">
    <source>
        <dbReference type="EMBL" id="VVV00639.1"/>
    </source>
</evidence>
<proteinExistence type="predicted"/>
<keyword evidence="1" id="KW-0560">Oxidoreductase</keyword>
<accession>A0AC61Y8E1</accession>
<dbReference type="EC" id="1.1.1.-" evidence="1"/>
<dbReference type="EMBL" id="CABVMM010000007">
    <property type="protein sequence ID" value="VVV00639.1"/>
    <property type="molecule type" value="Genomic_DNA"/>
</dbReference>
<protein>
    <submittedName>
        <fullName evidence="1">Levodione reductase</fullName>
        <ecNumber evidence="1">1.1.1.-</ecNumber>
    </submittedName>
</protein>
<comment type="caution">
    <text evidence="1">The sequence shown here is derived from an EMBL/GenBank/DDBJ whole genome shotgun (WGS) entry which is preliminary data.</text>
</comment>
<reference evidence="1" key="1">
    <citation type="submission" date="2019-09" db="EMBL/GenBank/DDBJ databases">
        <authorList>
            <person name="Rodrigo-Torres L."/>
            <person name="Arahal R. D."/>
            <person name="Lucena T."/>
        </authorList>
    </citation>
    <scope>NUCLEOTIDE SEQUENCE</scope>
    <source>
        <strain evidence="1">ISS653</strain>
    </source>
</reference>
<gene>
    <name evidence="1" type="primary">lvr</name>
    <name evidence="1" type="ORF">FVB9532_01912</name>
</gene>
<organism evidence="1 2">
    <name type="scientific">Mesonia oceanica</name>
    <dbReference type="NCBI Taxonomy" id="2687242"/>
    <lineage>
        <taxon>Bacteria</taxon>
        <taxon>Pseudomonadati</taxon>
        <taxon>Bacteroidota</taxon>
        <taxon>Flavobacteriia</taxon>
        <taxon>Flavobacteriales</taxon>
        <taxon>Flavobacteriaceae</taxon>
        <taxon>Mesonia</taxon>
    </lineage>
</organism>
<sequence length="254" mass="27569">MSKFKDKSIIITGGSGSIGFVTAKELAQKGAQVLLVDIDEKALKEKEAEAKKENLEISYVVADVTKAEDVKKYVATCIERYGKIDCFFNNAGIEGKVAPMHEYPDDVFDKVVAVNIKGTYLGMKYVIPEIKDGGSIVITSSVAGLQGSPNMVPYITTKHAVIGIMRTAALELAERNIRVNTVNPGTVDNRMMRSIEEGVNPGHGNEVKEAYTATIPLGRYATPEDISHMVCYLFSDDNTYATGQTFVVDGGMKA</sequence>
<name>A0AC61Y8E1_9FLAO</name>